<dbReference type="GO" id="GO:0031011">
    <property type="term" value="C:Ino80 complex"/>
    <property type="evidence" value="ECO:0007669"/>
    <property type="project" value="InterPro"/>
</dbReference>
<sequence length="267" mass="29358">MTSAPQPQQIHPQSHPVSIAPAHAAHPHHAAPATVTVHHMAPQPPVQAPPTKIFHDLDDETKVVPAKEHYRQLKRKFKDVVYENECYQEELRNLQRKLLKLSRDKNFLLDRLAPYEKDNMSESSDDSDASVVTVEEKLKPPPKKKTRPPPKKKAAASAGGAGPSTSTGATTGATSRRTSRPAPPKVKVEVTPLPPIARNSQPSTSGLGNSRIHHNQMHHFQHIDDNSSDRLKPLSPGNLTNSIANVGLPMDMDHHPQPHISRPPPRG</sequence>
<feature type="compositionally biased region" description="Basic and acidic residues" evidence="2">
    <location>
        <begin position="221"/>
        <end position="232"/>
    </location>
</feature>
<dbReference type="Pfam" id="PF24237">
    <property type="entry name" value="INO80E"/>
    <property type="match status" value="1"/>
</dbReference>
<feature type="compositionally biased region" description="Polar residues" evidence="2">
    <location>
        <begin position="198"/>
        <end position="208"/>
    </location>
</feature>
<keyword evidence="1" id="KW-0175">Coiled coil</keyword>
<feature type="compositionally biased region" description="Basic residues" evidence="2">
    <location>
        <begin position="140"/>
        <end position="154"/>
    </location>
</feature>
<feature type="region of interest" description="Disordered" evidence="2">
    <location>
        <begin position="118"/>
        <end position="267"/>
    </location>
</feature>
<evidence type="ECO:0000259" key="3">
    <source>
        <dbReference type="Pfam" id="PF24237"/>
    </source>
</evidence>
<dbReference type="PANTHER" id="PTHR21812">
    <property type="entry name" value="INO80 COMPLEX SUBUNIT E"/>
    <property type="match status" value="1"/>
</dbReference>
<feature type="compositionally biased region" description="Basic residues" evidence="2">
    <location>
        <begin position="211"/>
        <end position="220"/>
    </location>
</feature>
<feature type="domain" description="INO80 complex subunit E N-terminal" evidence="3">
    <location>
        <begin position="67"/>
        <end position="112"/>
    </location>
</feature>
<feature type="compositionally biased region" description="Low complexity" evidence="2">
    <location>
        <begin position="155"/>
        <end position="176"/>
    </location>
</feature>
<dbReference type="WBParaSite" id="L893_g21716.t1">
    <property type="protein sequence ID" value="L893_g21716.t1"/>
    <property type="gene ID" value="L893_g21716"/>
</dbReference>
<proteinExistence type="predicted"/>
<name>A0A1I7Z152_9BILA</name>
<feature type="coiled-coil region" evidence="1">
    <location>
        <begin position="77"/>
        <end position="111"/>
    </location>
</feature>
<dbReference type="GO" id="GO:0006338">
    <property type="term" value="P:chromatin remodeling"/>
    <property type="evidence" value="ECO:0007669"/>
    <property type="project" value="InterPro"/>
</dbReference>
<dbReference type="PANTHER" id="PTHR21812:SF1">
    <property type="entry name" value="INO80 COMPLEX SUBUNIT E"/>
    <property type="match status" value="1"/>
</dbReference>
<dbReference type="AlphaFoldDB" id="A0A1I7Z152"/>
<dbReference type="InterPro" id="IPR056515">
    <property type="entry name" value="INO80E_N"/>
</dbReference>
<dbReference type="InterPro" id="IPR026678">
    <property type="entry name" value="INO80E"/>
</dbReference>
<reference evidence="5" key="1">
    <citation type="submission" date="2016-11" db="UniProtKB">
        <authorList>
            <consortium name="WormBaseParasite"/>
        </authorList>
    </citation>
    <scope>IDENTIFICATION</scope>
</reference>
<accession>A0A1I7Z152</accession>
<evidence type="ECO:0000256" key="2">
    <source>
        <dbReference type="SAM" id="MobiDB-lite"/>
    </source>
</evidence>
<protein>
    <submittedName>
        <fullName evidence="5">INO80 complex subunit E</fullName>
    </submittedName>
</protein>
<evidence type="ECO:0000256" key="1">
    <source>
        <dbReference type="SAM" id="Coils"/>
    </source>
</evidence>
<organism evidence="4 5">
    <name type="scientific">Steinernema glaseri</name>
    <dbReference type="NCBI Taxonomy" id="37863"/>
    <lineage>
        <taxon>Eukaryota</taxon>
        <taxon>Metazoa</taxon>
        <taxon>Ecdysozoa</taxon>
        <taxon>Nematoda</taxon>
        <taxon>Chromadorea</taxon>
        <taxon>Rhabditida</taxon>
        <taxon>Tylenchina</taxon>
        <taxon>Panagrolaimomorpha</taxon>
        <taxon>Strongyloidoidea</taxon>
        <taxon>Steinernematidae</taxon>
        <taxon>Steinernema</taxon>
    </lineage>
</organism>
<evidence type="ECO:0000313" key="5">
    <source>
        <dbReference type="WBParaSite" id="L893_g21716.t1"/>
    </source>
</evidence>
<evidence type="ECO:0000313" key="4">
    <source>
        <dbReference type="Proteomes" id="UP000095287"/>
    </source>
</evidence>
<keyword evidence="4" id="KW-1185">Reference proteome</keyword>
<dbReference type="Proteomes" id="UP000095287">
    <property type="component" value="Unplaced"/>
</dbReference>